<comment type="similarity">
    <text evidence="1">Belongs to the short-chain dehydrogenases/reductases (SDR) family.</text>
</comment>
<sequence length="255" mass="27017">MSSSSNLFDIKGKVALITGGATGIGFGIAEGFAEAGAHIALCSRRLDRCRTAAEKLSRHDVKTFAAECDVASPDSVTAMVKAVIEKFGRIDILVNNAGITGAAKPFMDIEFSEWDKTQSINLGGIFNCSKIIVPYMISQGGGKIINIASVAFFKPLPNSADYCASKGGVILLTRAMALDLIRHNINVNAICPGFFATELNSDMLERAEAEAKKRVPARRIGDARDIRGTALLLASSASDYMVGTEIVIDGGVRLG</sequence>
<gene>
    <name evidence="2" type="ORF">MNBD_ALPHA01-1538</name>
</gene>
<dbReference type="InterPro" id="IPR002347">
    <property type="entry name" value="SDR_fam"/>
</dbReference>
<evidence type="ECO:0008006" key="3">
    <source>
        <dbReference type="Google" id="ProtNLM"/>
    </source>
</evidence>
<dbReference type="Pfam" id="PF13561">
    <property type="entry name" value="adh_short_C2"/>
    <property type="match status" value="1"/>
</dbReference>
<dbReference type="PANTHER" id="PTHR42760">
    <property type="entry name" value="SHORT-CHAIN DEHYDROGENASES/REDUCTASES FAMILY MEMBER"/>
    <property type="match status" value="1"/>
</dbReference>
<dbReference type="PANTHER" id="PTHR42760:SF122">
    <property type="entry name" value="NAD(P)-BINDING PROTEIN"/>
    <property type="match status" value="1"/>
</dbReference>
<evidence type="ECO:0000256" key="1">
    <source>
        <dbReference type="ARBA" id="ARBA00006484"/>
    </source>
</evidence>
<name>A0A3B0RTN4_9ZZZZ</name>
<dbReference type="FunFam" id="3.40.50.720:FF:000084">
    <property type="entry name" value="Short-chain dehydrogenase reductase"/>
    <property type="match status" value="1"/>
</dbReference>
<dbReference type="Gene3D" id="3.40.50.720">
    <property type="entry name" value="NAD(P)-binding Rossmann-like Domain"/>
    <property type="match status" value="1"/>
</dbReference>
<dbReference type="SUPFAM" id="SSF51735">
    <property type="entry name" value="NAD(P)-binding Rossmann-fold domains"/>
    <property type="match status" value="1"/>
</dbReference>
<proteinExistence type="inferred from homology"/>
<dbReference type="GO" id="GO:0016616">
    <property type="term" value="F:oxidoreductase activity, acting on the CH-OH group of donors, NAD or NADP as acceptor"/>
    <property type="evidence" value="ECO:0007669"/>
    <property type="project" value="TreeGrafter"/>
</dbReference>
<dbReference type="PRINTS" id="PR00081">
    <property type="entry name" value="GDHRDH"/>
</dbReference>
<dbReference type="GO" id="GO:0048038">
    <property type="term" value="F:quinone binding"/>
    <property type="evidence" value="ECO:0007669"/>
    <property type="project" value="TreeGrafter"/>
</dbReference>
<dbReference type="PROSITE" id="PS00061">
    <property type="entry name" value="ADH_SHORT"/>
    <property type="match status" value="1"/>
</dbReference>
<organism evidence="2">
    <name type="scientific">hydrothermal vent metagenome</name>
    <dbReference type="NCBI Taxonomy" id="652676"/>
    <lineage>
        <taxon>unclassified sequences</taxon>
        <taxon>metagenomes</taxon>
        <taxon>ecological metagenomes</taxon>
    </lineage>
</organism>
<dbReference type="PRINTS" id="PR00080">
    <property type="entry name" value="SDRFAMILY"/>
</dbReference>
<dbReference type="GO" id="GO:0006633">
    <property type="term" value="P:fatty acid biosynthetic process"/>
    <property type="evidence" value="ECO:0007669"/>
    <property type="project" value="TreeGrafter"/>
</dbReference>
<evidence type="ECO:0000313" key="2">
    <source>
        <dbReference type="EMBL" id="VAV95547.1"/>
    </source>
</evidence>
<accession>A0A3B0RTN4</accession>
<dbReference type="InterPro" id="IPR020904">
    <property type="entry name" value="Sc_DH/Rdtase_CS"/>
</dbReference>
<dbReference type="AlphaFoldDB" id="A0A3B0RTN4"/>
<protein>
    <recommendedName>
        <fullName evidence="3">3-oxoacyl-[acyl-carrier protein] reductase</fullName>
    </recommendedName>
</protein>
<dbReference type="InterPro" id="IPR036291">
    <property type="entry name" value="NAD(P)-bd_dom_sf"/>
</dbReference>
<dbReference type="NCBIfam" id="NF005559">
    <property type="entry name" value="PRK07231.1"/>
    <property type="match status" value="1"/>
</dbReference>
<reference evidence="2" key="1">
    <citation type="submission" date="2018-06" db="EMBL/GenBank/DDBJ databases">
        <authorList>
            <person name="Zhirakovskaya E."/>
        </authorList>
    </citation>
    <scope>NUCLEOTIDE SEQUENCE</scope>
</reference>
<dbReference type="EMBL" id="UOEJ01000067">
    <property type="protein sequence ID" value="VAV95547.1"/>
    <property type="molecule type" value="Genomic_DNA"/>
</dbReference>